<feature type="region of interest" description="Disordered" evidence="15">
    <location>
        <begin position="1"/>
        <end position="24"/>
    </location>
</feature>
<evidence type="ECO:0000256" key="6">
    <source>
        <dbReference type="ARBA" id="ARBA00023125"/>
    </source>
</evidence>
<dbReference type="PROSITE" id="PS00031">
    <property type="entry name" value="NUCLEAR_REC_DBD_1"/>
    <property type="match status" value="1"/>
</dbReference>
<feature type="domain" description="NR LBD" evidence="17">
    <location>
        <begin position="135"/>
        <end position="415"/>
    </location>
</feature>
<protein>
    <recommendedName>
        <fullName evidence="11">Nuclear receptor subfamily 1 group I member 2</fullName>
    </recommendedName>
    <alternativeName>
        <fullName evidence="13">Orphan nuclear receptor PXR</fullName>
    </alternativeName>
    <alternativeName>
        <fullName evidence="12">Pregnane X receptor</fullName>
    </alternativeName>
</protein>
<keyword evidence="7" id="KW-0010">Activator</keyword>
<name>A0A8C5PC14_9ANUR</name>
<dbReference type="InterPro" id="IPR035500">
    <property type="entry name" value="NHR-like_dom_sf"/>
</dbReference>
<proteinExistence type="inferred from homology"/>
<dbReference type="GO" id="GO:0003707">
    <property type="term" value="F:nuclear steroid receptor activity"/>
    <property type="evidence" value="ECO:0007669"/>
    <property type="project" value="Ensembl"/>
</dbReference>
<evidence type="ECO:0000256" key="8">
    <source>
        <dbReference type="ARBA" id="ARBA00023163"/>
    </source>
</evidence>
<comment type="similarity">
    <text evidence="1">Belongs to the nuclear hormone receptor family. NR1 subfamily.</text>
</comment>
<dbReference type="GO" id="GO:0006366">
    <property type="term" value="P:transcription by RNA polymerase II"/>
    <property type="evidence" value="ECO:0007669"/>
    <property type="project" value="Ensembl"/>
</dbReference>
<dbReference type="Proteomes" id="UP000694569">
    <property type="component" value="Unplaced"/>
</dbReference>
<dbReference type="InterPro" id="IPR050234">
    <property type="entry name" value="Nuclear_hormone_rcpt_NR1"/>
</dbReference>
<dbReference type="Pfam" id="PF00104">
    <property type="entry name" value="Hormone_recep"/>
    <property type="match status" value="1"/>
</dbReference>
<evidence type="ECO:0000256" key="9">
    <source>
        <dbReference type="ARBA" id="ARBA00023170"/>
    </source>
</evidence>
<dbReference type="InterPro" id="IPR001723">
    <property type="entry name" value="Nuclear_hrmn_rcpt"/>
</dbReference>
<evidence type="ECO:0000256" key="15">
    <source>
        <dbReference type="SAM" id="MobiDB-lite"/>
    </source>
</evidence>
<dbReference type="GO" id="GO:0000978">
    <property type="term" value="F:RNA polymerase II cis-regulatory region sequence-specific DNA binding"/>
    <property type="evidence" value="ECO:0007669"/>
    <property type="project" value="TreeGrafter"/>
</dbReference>
<dbReference type="OrthoDB" id="6355676at2759"/>
<dbReference type="GO" id="GO:0000122">
    <property type="term" value="P:negative regulation of transcription by RNA polymerase II"/>
    <property type="evidence" value="ECO:0007669"/>
    <property type="project" value="TreeGrafter"/>
</dbReference>
<dbReference type="PRINTS" id="PR00398">
    <property type="entry name" value="STRDHORMONER"/>
</dbReference>
<dbReference type="FunFam" id="1.10.565.10:FF:000024">
    <property type="entry name" value="Nuclear receptor subfamily 1 group I member 2"/>
    <property type="match status" value="1"/>
</dbReference>
<dbReference type="GO" id="GO:0030154">
    <property type="term" value="P:cell differentiation"/>
    <property type="evidence" value="ECO:0007669"/>
    <property type="project" value="TreeGrafter"/>
</dbReference>
<dbReference type="CDD" id="cd07162">
    <property type="entry name" value="NR_DBD_PXR"/>
    <property type="match status" value="1"/>
</dbReference>
<keyword evidence="4 14" id="KW-0862">Zinc</keyword>
<dbReference type="Gene3D" id="3.30.50.10">
    <property type="entry name" value="Erythroid Transcription Factor GATA-1, subunit A"/>
    <property type="match status" value="1"/>
</dbReference>
<evidence type="ECO:0000256" key="10">
    <source>
        <dbReference type="ARBA" id="ARBA00023242"/>
    </source>
</evidence>
<evidence type="ECO:0000313" key="19">
    <source>
        <dbReference type="Proteomes" id="UP000694569"/>
    </source>
</evidence>
<evidence type="ECO:0000256" key="13">
    <source>
        <dbReference type="ARBA" id="ARBA00082649"/>
    </source>
</evidence>
<sequence length="416" mass="47978">FSPRPQEEEEDDASTSCGTGDDDDDGEPKICRACGDKATGYHFNAMTCEGCKGFFRRAIKRNLRLSCPFQNSCVINRNNRRHCQACRLKKCLDIGMKKELIMSDEAVEQRRALIKKKQQLCQPSPGLLTSTFTEEQRKLVTDLLDAHNKTFDFNFVHFRNFRVIVGRDLWLSQNSSTEHYPKTSVVCPHDFWHTAVDSSYSLETARGCAWDSSSKEYLMLPHISDLISYMIKGVIDFAKVIPYFRNLSIEDQIALLKGSSIELCIIRFNMVFNVEKRIWECGSNTYSFDDLILAGYRIPFLEPLIHFHCMLKKLKLHKEEYVLMEALSLFSGDRPGVCENQVIDGVQEFFAMTLMAYIETQRAPSQENRFLFAKIMECVTELRTMNEEHSKQILHIWDIQPDSTPLLKEVFSAFSD</sequence>
<comment type="subcellular location">
    <subcellularLocation>
        <location evidence="14">Nucleus</location>
    </subcellularLocation>
</comment>
<evidence type="ECO:0000256" key="5">
    <source>
        <dbReference type="ARBA" id="ARBA00023015"/>
    </source>
</evidence>
<evidence type="ECO:0000256" key="11">
    <source>
        <dbReference type="ARBA" id="ARBA00074444"/>
    </source>
</evidence>
<keyword evidence="8 14" id="KW-0804">Transcription</keyword>
<dbReference type="InterPro" id="IPR000536">
    <property type="entry name" value="Nucl_hrmn_rcpt_lig-bd"/>
</dbReference>
<dbReference type="PANTHER" id="PTHR24082">
    <property type="entry name" value="NUCLEAR HORMONE RECEPTOR"/>
    <property type="match status" value="1"/>
</dbReference>
<gene>
    <name evidence="18" type="primary">NR1I2</name>
</gene>
<keyword evidence="2 14" id="KW-0479">Metal-binding</keyword>
<evidence type="ECO:0000256" key="1">
    <source>
        <dbReference type="ARBA" id="ARBA00008092"/>
    </source>
</evidence>
<keyword evidence="5 14" id="KW-0805">Transcription regulation</keyword>
<dbReference type="SUPFAM" id="SSF57716">
    <property type="entry name" value="Glucocorticoid receptor-like (DNA-binding domain)"/>
    <property type="match status" value="1"/>
</dbReference>
<dbReference type="SMART" id="SM00430">
    <property type="entry name" value="HOLI"/>
    <property type="match status" value="1"/>
</dbReference>
<dbReference type="PRINTS" id="PR00047">
    <property type="entry name" value="STROIDFINGER"/>
</dbReference>
<keyword evidence="10 14" id="KW-0539">Nucleus</keyword>
<accession>A0A8C5PC14</accession>
<dbReference type="Pfam" id="PF00105">
    <property type="entry name" value="zf-C4"/>
    <property type="match status" value="1"/>
</dbReference>
<dbReference type="InterPro" id="IPR013088">
    <property type="entry name" value="Znf_NHR/GATA"/>
</dbReference>
<dbReference type="Gene3D" id="1.10.565.10">
    <property type="entry name" value="Retinoid X Receptor"/>
    <property type="match status" value="1"/>
</dbReference>
<dbReference type="Ensembl" id="ENSLLET00000013723.1">
    <property type="protein sequence ID" value="ENSLLEP00000013207.1"/>
    <property type="gene ID" value="ENSLLEG00000008086.1"/>
</dbReference>
<dbReference type="SMART" id="SM00399">
    <property type="entry name" value="ZnF_C4"/>
    <property type="match status" value="1"/>
</dbReference>
<reference evidence="18" key="1">
    <citation type="submission" date="2025-08" db="UniProtKB">
        <authorList>
            <consortium name="Ensembl"/>
        </authorList>
    </citation>
    <scope>IDENTIFICATION</scope>
</reference>
<keyword evidence="19" id="KW-1185">Reference proteome</keyword>
<dbReference type="AlphaFoldDB" id="A0A8C5PC14"/>
<dbReference type="PROSITE" id="PS51843">
    <property type="entry name" value="NR_LBD"/>
    <property type="match status" value="1"/>
</dbReference>
<dbReference type="GeneTree" id="ENSGT00940000161118"/>
<reference evidence="18" key="2">
    <citation type="submission" date="2025-09" db="UniProtKB">
        <authorList>
            <consortium name="Ensembl"/>
        </authorList>
    </citation>
    <scope>IDENTIFICATION</scope>
</reference>
<dbReference type="PROSITE" id="PS51030">
    <property type="entry name" value="NUCLEAR_REC_DBD_2"/>
    <property type="match status" value="1"/>
</dbReference>
<dbReference type="PANTHER" id="PTHR24082:SF39">
    <property type="entry name" value="NUCLEAR RECEPTOR SUBFAMILY 1 GROUP I MEMBER 2"/>
    <property type="match status" value="1"/>
</dbReference>
<dbReference type="FunFam" id="3.30.50.10:FF:000033">
    <property type="entry name" value="Nuclear receptor subfamily 1 group I member 2"/>
    <property type="match status" value="1"/>
</dbReference>
<evidence type="ECO:0000256" key="2">
    <source>
        <dbReference type="ARBA" id="ARBA00022723"/>
    </source>
</evidence>
<dbReference type="GO" id="GO:0005634">
    <property type="term" value="C:nucleus"/>
    <property type="evidence" value="ECO:0007669"/>
    <property type="project" value="UniProtKB-SubCell"/>
</dbReference>
<keyword evidence="6 14" id="KW-0238">DNA-binding</keyword>
<evidence type="ECO:0000259" key="16">
    <source>
        <dbReference type="PROSITE" id="PS51030"/>
    </source>
</evidence>
<organism evidence="18 19">
    <name type="scientific">Leptobrachium leishanense</name>
    <name type="common">Leishan spiny toad</name>
    <dbReference type="NCBI Taxonomy" id="445787"/>
    <lineage>
        <taxon>Eukaryota</taxon>
        <taxon>Metazoa</taxon>
        <taxon>Chordata</taxon>
        <taxon>Craniata</taxon>
        <taxon>Vertebrata</taxon>
        <taxon>Euteleostomi</taxon>
        <taxon>Amphibia</taxon>
        <taxon>Batrachia</taxon>
        <taxon>Anura</taxon>
        <taxon>Pelobatoidea</taxon>
        <taxon>Megophryidae</taxon>
        <taxon>Leptobrachium</taxon>
    </lineage>
</organism>
<keyword evidence="9 14" id="KW-0675">Receptor</keyword>
<evidence type="ECO:0000313" key="18">
    <source>
        <dbReference type="Ensembl" id="ENSLLEP00000013207.1"/>
    </source>
</evidence>
<dbReference type="InterPro" id="IPR001628">
    <property type="entry name" value="Znf_hrmn_rcpt"/>
</dbReference>
<evidence type="ECO:0000259" key="17">
    <source>
        <dbReference type="PROSITE" id="PS51843"/>
    </source>
</evidence>
<feature type="domain" description="Nuclear receptor" evidence="16">
    <location>
        <begin position="28"/>
        <end position="103"/>
    </location>
</feature>
<dbReference type="GO" id="GO:0008270">
    <property type="term" value="F:zinc ion binding"/>
    <property type="evidence" value="ECO:0007669"/>
    <property type="project" value="UniProtKB-KW"/>
</dbReference>
<evidence type="ECO:0000256" key="4">
    <source>
        <dbReference type="ARBA" id="ARBA00022833"/>
    </source>
</evidence>
<dbReference type="SUPFAM" id="SSF48508">
    <property type="entry name" value="Nuclear receptor ligand-binding domain"/>
    <property type="match status" value="1"/>
</dbReference>
<evidence type="ECO:0000256" key="12">
    <source>
        <dbReference type="ARBA" id="ARBA00078912"/>
    </source>
</evidence>
<evidence type="ECO:0000256" key="3">
    <source>
        <dbReference type="ARBA" id="ARBA00022771"/>
    </source>
</evidence>
<evidence type="ECO:0000256" key="14">
    <source>
        <dbReference type="RuleBase" id="RU004334"/>
    </source>
</evidence>
<dbReference type="GO" id="GO:0045944">
    <property type="term" value="P:positive regulation of transcription by RNA polymerase II"/>
    <property type="evidence" value="ECO:0007669"/>
    <property type="project" value="TreeGrafter"/>
</dbReference>
<keyword evidence="3 14" id="KW-0863">Zinc-finger</keyword>
<evidence type="ECO:0000256" key="7">
    <source>
        <dbReference type="ARBA" id="ARBA00023159"/>
    </source>
</evidence>
<dbReference type="GO" id="GO:0009636">
    <property type="term" value="P:response to toxic substance"/>
    <property type="evidence" value="ECO:0007669"/>
    <property type="project" value="Ensembl"/>
</dbReference>